<dbReference type="InterPro" id="IPR036812">
    <property type="entry name" value="NAD(P)_OxRdtase_dom_sf"/>
</dbReference>
<feature type="domain" description="NADP-dependent oxidoreductase" evidence="2">
    <location>
        <begin position="28"/>
        <end position="298"/>
    </location>
</feature>
<dbReference type="PRINTS" id="PR00069">
    <property type="entry name" value="ALDKETRDTASE"/>
</dbReference>
<evidence type="ECO:0000313" key="4">
    <source>
        <dbReference type="Proteomes" id="UP000526734"/>
    </source>
</evidence>
<gene>
    <name evidence="3" type="ORF">H4281_38910</name>
</gene>
<dbReference type="GO" id="GO:0005829">
    <property type="term" value="C:cytosol"/>
    <property type="evidence" value="ECO:0007669"/>
    <property type="project" value="TreeGrafter"/>
</dbReference>
<dbReference type="EMBL" id="JACGZW010000017">
    <property type="protein sequence ID" value="MBB1159150.1"/>
    <property type="molecule type" value="Genomic_DNA"/>
</dbReference>
<dbReference type="InterPro" id="IPR050523">
    <property type="entry name" value="AKR_Detox_Biosynth"/>
</dbReference>
<protein>
    <submittedName>
        <fullName evidence="3">Aldo/keto reductase</fullName>
    </submittedName>
</protein>
<dbReference type="AlphaFoldDB" id="A0A7W3ZF74"/>
<evidence type="ECO:0000313" key="3">
    <source>
        <dbReference type="EMBL" id="MBB1159150.1"/>
    </source>
</evidence>
<dbReference type="GO" id="GO:0016491">
    <property type="term" value="F:oxidoreductase activity"/>
    <property type="evidence" value="ECO:0007669"/>
    <property type="project" value="UniProtKB-KW"/>
</dbReference>
<reference evidence="3 4" key="1">
    <citation type="submission" date="2020-08" db="EMBL/GenBank/DDBJ databases">
        <title>Amycolatopsis sp. nov. DR6-1 isolated from Dendrobium heterocarpum.</title>
        <authorList>
            <person name="Tedsree N."/>
            <person name="Kuncharoen N."/>
            <person name="Likhitwitayawuid K."/>
            <person name="Tanasupawat S."/>
        </authorList>
    </citation>
    <scope>NUCLEOTIDE SEQUENCE [LARGE SCALE GENOMIC DNA]</scope>
    <source>
        <strain evidence="3 4">DR6-1</strain>
    </source>
</reference>
<organism evidence="3 4">
    <name type="scientific">Amycolatopsis dendrobii</name>
    <dbReference type="NCBI Taxonomy" id="2760662"/>
    <lineage>
        <taxon>Bacteria</taxon>
        <taxon>Bacillati</taxon>
        <taxon>Actinomycetota</taxon>
        <taxon>Actinomycetes</taxon>
        <taxon>Pseudonocardiales</taxon>
        <taxon>Pseudonocardiaceae</taxon>
        <taxon>Amycolatopsis</taxon>
    </lineage>
</organism>
<dbReference type="PANTHER" id="PTHR43364">
    <property type="entry name" value="NADH-SPECIFIC METHYLGLYOXAL REDUCTASE-RELATED"/>
    <property type="match status" value="1"/>
</dbReference>
<dbReference type="InterPro" id="IPR023210">
    <property type="entry name" value="NADP_OxRdtase_dom"/>
</dbReference>
<dbReference type="PANTHER" id="PTHR43364:SF4">
    <property type="entry name" value="NAD(P)-LINKED OXIDOREDUCTASE SUPERFAMILY PROTEIN"/>
    <property type="match status" value="1"/>
</dbReference>
<dbReference type="SUPFAM" id="SSF51430">
    <property type="entry name" value="NAD(P)-linked oxidoreductase"/>
    <property type="match status" value="1"/>
</dbReference>
<keyword evidence="1" id="KW-0560">Oxidoreductase</keyword>
<dbReference type="Proteomes" id="UP000526734">
    <property type="component" value="Unassembled WGS sequence"/>
</dbReference>
<name>A0A7W3ZF74_9PSEU</name>
<dbReference type="CDD" id="cd19088">
    <property type="entry name" value="AKR_AKR13B1"/>
    <property type="match status" value="1"/>
</dbReference>
<accession>A0A7W3ZF74</accession>
<evidence type="ECO:0000259" key="2">
    <source>
        <dbReference type="Pfam" id="PF00248"/>
    </source>
</evidence>
<sequence length="299" mass="31591">MPRQESFLMTATTAPGGTAKLAGHEVARIGYGVMQLGRPGTDRADQVKLLRDAASAGVNHLDTAQFYSDGRCNDLIREAFSPYPDDLVVVTKVGAEESPHGLQLAQQPEQLRAQVEANLASLGVDQLDVVNLRRADAGPGLIAEGDQLVDIDDQLAELISLRDAGKIRSLGLSNVSADQLRHALPVGIVCVQNSYNVLARATEPVLELCRGHEIAWVPYFPLGSAFELGQDVRGNSVVTAVATELGVTPAQVALAWLLQRYAGTLLIAGTATPAHLAENLAAGQVQLPAEAVAALDRLG</sequence>
<proteinExistence type="predicted"/>
<evidence type="ECO:0000256" key="1">
    <source>
        <dbReference type="ARBA" id="ARBA00023002"/>
    </source>
</evidence>
<dbReference type="Pfam" id="PF00248">
    <property type="entry name" value="Aldo_ket_red"/>
    <property type="match status" value="1"/>
</dbReference>
<keyword evidence="4" id="KW-1185">Reference proteome</keyword>
<dbReference type="InterPro" id="IPR020471">
    <property type="entry name" value="AKR"/>
</dbReference>
<comment type="caution">
    <text evidence="3">The sequence shown here is derived from an EMBL/GenBank/DDBJ whole genome shotgun (WGS) entry which is preliminary data.</text>
</comment>
<dbReference type="Gene3D" id="3.20.20.100">
    <property type="entry name" value="NADP-dependent oxidoreductase domain"/>
    <property type="match status" value="1"/>
</dbReference>